<dbReference type="GO" id="GO:0003700">
    <property type="term" value="F:DNA-binding transcription factor activity"/>
    <property type="evidence" value="ECO:0007669"/>
    <property type="project" value="TreeGrafter"/>
</dbReference>
<dbReference type="InterPro" id="IPR000843">
    <property type="entry name" value="HTH_LacI"/>
</dbReference>
<dbReference type="InterPro" id="IPR001387">
    <property type="entry name" value="Cro/C1-type_HTH"/>
</dbReference>
<evidence type="ECO:0000313" key="10">
    <source>
        <dbReference type="Proteomes" id="UP000283513"/>
    </source>
</evidence>
<protein>
    <submittedName>
        <fullName evidence="8">Extracellular solute-binding protein</fullName>
    </submittedName>
</protein>
<evidence type="ECO:0000313" key="7">
    <source>
        <dbReference type="EMBL" id="RHC14545.1"/>
    </source>
</evidence>
<dbReference type="SMART" id="SM00354">
    <property type="entry name" value="HTH_LACI"/>
    <property type="match status" value="1"/>
</dbReference>
<dbReference type="Gene3D" id="3.40.190.10">
    <property type="entry name" value="Periplasmic binding protein-like II"/>
    <property type="match status" value="2"/>
</dbReference>
<dbReference type="Gene3D" id="1.10.260.40">
    <property type="entry name" value="lambda repressor-like DNA-binding domains"/>
    <property type="match status" value="1"/>
</dbReference>
<keyword evidence="3" id="KW-0804">Transcription</keyword>
<dbReference type="PANTHER" id="PTHR30146:SF109">
    <property type="entry name" value="HTH-TYPE TRANSCRIPTIONAL REGULATOR GALS"/>
    <property type="match status" value="1"/>
</dbReference>
<dbReference type="Proteomes" id="UP000284051">
    <property type="component" value="Unassembled WGS sequence"/>
</dbReference>
<evidence type="ECO:0000313" key="13">
    <source>
        <dbReference type="Proteomes" id="UP000478483"/>
    </source>
</evidence>
<feature type="domain" description="HTH cro/C1-type" evidence="5">
    <location>
        <begin position="3"/>
        <end position="50"/>
    </location>
</feature>
<dbReference type="CDD" id="cd01392">
    <property type="entry name" value="HTH_LacI"/>
    <property type="match status" value="1"/>
</dbReference>
<evidence type="ECO:0000256" key="3">
    <source>
        <dbReference type="ARBA" id="ARBA00023163"/>
    </source>
</evidence>
<evidence type="ECO:0000256" key="2">
    <source>
        <dbReference type="ARBA" id="ARBA00023125"/>
    </source>
</evidence>
<evidence type="ECO:0000259" key="4">
    <source>
        <dbReference type="PROSITE" id="PS50932"/>
    </source>
</evidence>
<evidence type="ECO:0000313" key="8">
    <source>
        <dbReference type="EMBL" id="RHG28528.1"/>
    </source>
</evidence>
<evidence type="ECO:0000313" key="6">
    <source>
        <dbReference type="EMBL" id="MTR85428.1"/>
    </source>
</evidence>
<sequence>MATIIDVARMAGVSQGTASNVLNGKGNVSSEKIKAVEEAAKKLGYTINERAKMLRKGSGNIICVIVPSMERRHYRDFYYCLKSYAEKRGYTAELLITNDNRQTEYSMIQWAKSVMAMGVASITCLGEKEVKEAYAGFEKLCFVERKATDDLDYIGFDYESAGGQIAETVISARYHNVLVVTDSLKFSNENEFCRGLYKMLAQEKIKFFHITTDSRRVSHAIINTLVQENEYDAIITTNIRFAEKIRNVVTNFSAGNQTPIFTLSPITSLPEKDYRKYELNYGLVGKMAAEKIIGDSKENGAEKELICENDGFREWNQITLNKTPADHLRILTLDSPETMILQGLAKLYTEETGTQIQFDVFSYDDIYEQFMKAENSDYYDIFRMDVTWLPLLSERILVPLDDMTPDIDEVYKEYIPALIDKYSRVHGKAYALPITPSTQLLFYRKDLFENTVIKRLYSEKYKAELKIPKTFEEYNKIAEFFATSDRLEEHYFSNLTLGNLGVTATEFLTRLFSHKNHLYGKDGMVVINDTAGVKALEELLTAKQYTDKKVVHWWKTSAKDFADGKLVMMINFSNYASEILGAGSKVVGNIGVAMVPGKNPIYGGGTVGISKNSRRKEDAFAFIKWITTEPAASGMAALGSVSPCAKTYNKYDIIDVFPWLELSKDCFSKSHTRRIPADSDKAFDEIKFLNIVGMAVENVLMGFLPVEESLNRAQKLIDEEINK</sequence>
<dbReference type="PROSITE" id="PS50932">
    <property type="entry name" value="HTH_LACI_2"/>
    <property type="match status" value="1"/>
</dbReference>
<dbReference type="Pfam" id="PF13416">
    <property type="entry name" value="SBP_bac_8"/>
    <property type="match status" value="1"/>
</dbReference>
<proteinExistence type="predicted"/>
<dbReference type="SUPFAM" id="SSF47413">
    <property type="entry name" value="lambda repressor-like DNA-binding domains"/>
    <property type="match status" value="1"/>
</dbReference>
<dbReference type="PROSITE" id="PS00356">
    <property type="entry name" value="HTH_LACI_1"/>
    <property type="match status" value="1"/>
</dbReference>
<evidence type="ECO:0000259" key="5">
    <source>
        <dbReference type="PROSITE" id="PS50943"/>
    </source>
</evidence>
<dbReference type="EMBL" id="QRID01000007">
    <property type="protein sequence ID" value="RHG28528.1"/>
    <property type="molecule type" value="Genomic_DNA"/>
</dbReference>
<dbReference type="Proteomes" id="UP000478483">
    <property type="component" value="Unassembled WGS sequence"/>
</dbReference>
<reference evidence="6 13" key="2">
    <citation type="journal article" date="2019" name="Nat. Med.">
        <title>A library of human gut bacterial isolates paired with longitudinal multiomics data enables mechanistic microbiome research.</title>
        <authorList>
            <person name="Poyet M."/>
            <person name="Groussin M."/>
            <person name="Gibbons S.M."/>
            <person name="Avila-Pacheco J."/>
            <person name="Jiang X."/>
            <person name="Kearney S.M."/>
            <person name="Perrotta A.R."/>
            <person name="Berdy B."/>
            <person name="Zhao S."/>
            <person name="Lieberman T.D."/>
            <person name="Swanson P.K."/>
            <person name="Smith M."/>
            <person name="Roesemann S."/>
            <person name="Alexander J.E."/>
            <person name="Rich S.A."/>
            <person name="Livny J."/>
            <person name="Vlamakis H."/>
            <person name="Clish C."/>
            <person name="Bullock K."/>
            <person name="Deik A."/>
            <person name="Scott J."/>
            <person name="Pierce K.A."/>
            <person name="Xavier R.J."/>
            <person name="Alm E.J."/>
        </authorList>
    </citation>
    <scope>NUCLEOTIDE SEQUENCE [LARGE SCALE GENOMIC DNA]</scope>
    <source>
        <strain evidence="6 13">BIOML-A1</strain>
    </source>
</reference>
<dbReference type="PROSITE" id="PS50943">
    <property type="entry name" value="HTH_CROC1"/>
    <property type="match status" value="1"/>
</dbReference>
<gene>
    <name evidence="8" type="ORF">DW264_08680</name>
    <name evidence="7" type="ORF">DW856_15125</name>
    <name evidence="9" type="ORF">DWZ31_10160</name>
    <name evidence="6" type="ORF">GMD50_10205</name>
</gene>
<dbReference type="EMBL" id="QRQN01000011">
    <property type="protein sequence ID" value="RHN07779.1"/>
    <property type="molecule type" value="Genomic_DNA"/>
</dbReference>
<dbReference type="Proteomes" id="UP000283586">
    <property type="component" value="Unassembled WGS sequence"/>
</dbReference>
<accession>A0A3R6GXV1</accession>
<evidence type="ECO:0000313" key="9">
    <source>
        <dbReference type="EMBL" id="RHN07779.1"/>
    </source>
</evidence>
<keyword evidence="2" id="KW-0238">DNA-binding</keyword>
<dbReference type="PANTHER" id="PTHR30146">
    <property type="entry name" value="LACI-RELATED TRANSCRIPTIONAL REPRESSOR"/>
    <property type="match status" value="1"/>
</dbReference>
<dbReference type="GO" id="GO:0000976">
    <property type="term" value="F:transcription cis-regulatory region binding"/>
    <property type="evidence" value="ECO:0007669"/>
    <property type="project" value="TreeGrafter"/>
</dbReference>
<evidence type="ECO:0000313" key="11">
    <source>
        <dbReference type="Proteomes" id="UP000283586"/>
    </source>
</evidence>
<dbReference type="RefSeq" id="WP_015559655.1">
    <property type="nucleotide sequence ID" value="NZ_CACRUM010000066.1"/>
</dbReference>
<comment type="caution">
    <text evidence="8">The sequence shown here is derived from an EMBL/GenBank/DDBJ whole genome shotgun (WGS) entry which is preliminary data.</text>
</comment>
<dbReference type="Gene3D" id="3.40.50.2300">
    <property type="match status" value="2"/>
</dbReference>
<dbReference type="Pfam" id="PF00356">
    <property type="entry name" value="LacI"/>
    <property type="match status" value="1"/>
</dbReference>
<organism evidence="8 12">
    <name type="scientific">Roseburia intestinalis</name>
    <dbReference type="NCBI Taxonomy" id="166486"/>
    <lineage>
        <taxon>Bacteria</taxon>
        <taxon>Bacillati</taxon>
        <taxon>Bacillota</taxon>
        <taxon>Clostridia</taxon>
        <taxon>Lachnospirales</taxon>
        <taxon>Lachnospiraceae</taxon>
        <taxon>Roseburia</taxon>
    </lineage>
</organism>
<dbReference type="InterPro" id="IPR010982">
    <property type="entry name" value="Lambda_DNA-bd_dom_sf"/>
</dbReference>
<keyword evidence="1" id="KW-0805">Transcription regulation</keyword>
<dbReference type="InterPro" id="IPR006059">
    <property type="entry name" value="SBP"/>
</dbReference>
<evidence type="ECO:0000256" key="1">
    <source>
        <dbReference type="ARBA" id="ARBA00023015"/>
    </source>
</evidence>
<dbReference type="SUPFAM" id="SSF53822">
    <property type="entry name" value="Periplasmic binding protein-like I"/>
    <property type="match status" value="1"/>
</dbReference>
<dbReference type="EMBL" id="WNAJ01000010">
    <property type="protein sequence ID" value="MTR85428.1"/>
    <property type="molecule type" value="Genomic_DNA"/>
</dbReference>
<feature type="domain" description="HTH lacI-type" evidence="4">
    <location>
        <begin position="2"/>
        <end position="56"/>
    </location>
</feature>
<dbReference type="InterPro" id="IPR028082">
    <property type="entry name" value="Peripla_BP_I"/>
</dbReference>
<dbReference type="EMBL" id="QSHO01000015">
    <property type="protein sequence ID" value="RHC14545.1"/>
    <property type="molecule type" value="Genomic_DNA"/>
</dbReference>
<dbReference type="SUPFAM" id="SSF53850">
    <property type="entry name" value="Periplasmic binding protein-like II"/>
    <property type="match status" value="1"/>
</dbReference>
<name>A0A3R6GXV1_9FIRM</name>
<evidence type="ECO:0000313" key="12">
    <source>
        <dbReference type="Proteomes" id="UP000284051"/>
    </source>
</evidence>
<dbReference type="AlphaFoldDB" id="A0A3R6GXV1"/>
<dbReference type="Proteomes" id="UP000283513">
    <property type="component" value="Unassembled WGS sequence"/>
</dbReference>
<reference evidence="10 11" key="1">
    <citation type="submission" date="2018-08" db="EMBL/GenBank/DDBJ databases">
        <title>A genome reference for cultivated species of the human gut microbiota.</title>
        <authorList>
            <person name="Zou Y."/>
            <person name="Xue W."/>
            <person name="Luo G."/>
        </authorList>
    </citation>
    <scope>NUCLEOTIDE SEQUENCE [LARGE SCALE GENOMIC DNA]</scope>
    <source>
        <strain evidence="9 11">AF31-21AC</strain>
        <strain evidence="8 12">AM22-21LB</strain>
        <strain evidence="7 10">AM37-1AC</strain>
    </source>
</reference>